<sequence length="374" mass="39315">MFDFVYNLGSSVRPALFATGLSAGLGVLQFLLASGSPVAGTMPSTAAAGAPATLAGTGLYADPAALAVDPAHIAFAPQYPLWTDGAEKRRWISLPQGSAVDASNPDVWDFPVGTRLWKEFAFADRRVETRYMERLPDGSWLFATYAWSEDGRDAYLVSEKGRRNAFALTGGGSHAIPGKNDCQVCHLSGPAAVLGFSARQLATDDEPATLDETRQPNRNASLAALVEGGAIHGLDAQLIEATAPGTSSVERAALGYLHGNCGHCHNAHGPLAKLGLNLRQSVADPHAAPMATTVDQPMKSPPPGLAPGTALRIAPGRPELSALPQRMASRWPSLQMPPLGTSLVDADAVDLINRWIAGMEEVSTTALHNEGSKQ</sequence>
<evidence type="ECO:0000313" key="1">
    <source>
        <dbReference type="EMBL" id="MBK0400969.1"/>
    </source>
</evidence>
<proteinExistence type="predicted"/>
<reference evidence="1" key="1">
    <citation type="submission" date="2020-12" db="EMBL/GenBank/DDBJ databases">
        <title>Bacterial taxonomy.</title>
        <authorList>
            <person name="Pan X."/>
        </authorList>
    </citation>
    <scope>NUCLEOTIDE SEQUENCE</scope>
    <source>
        <strain evidence="1">M0105</strain>
    </source>
</reference>
<evidence type="ECO:0008006" key="3">
    <source>
        <dbReference type="Google" id="ProtNLM"/>
    </source>
</evidence>
<organism evidence="1 2">
    <name type="scientific">Thermohalobaculum xanthum</name>
    <dbReference type="NCBI Taxonomy" id="2753746"/>
    <lineage>
        <taxon>Bacteria</taxon>
        <taxon>Pseudomonadati</taxon>
        <taxon>Pseudomonadota</taxon>
        <taxon>Alphaproteobacteria</taxon>
        <taxon>Rhodobacterales</taxon>
        <taxon>Paracoccaceae</taxon>
        <taxon>Thermohalobaculum</taxon>
    </lineage>
</organism>
<dbReference type="AlphaFoldDB" id="A0A8J7M948"/>
<name>A0A8J7M948_9RHOB</name>
<accession>A0A8J7M948</accession>
<keyword evidence="2" id="KW-1185">Reference proteome</keyword>
<gene>
    <name evidence="1" type="ORF">H0I76_17355</name>
</gene>
<evidence type="ECO:0000313" key="2">
    <source>
        <dbReference type="Proteomes" id="UP000655420"/>
    </source>
</evidence>
<dbReference type="RefSeq" id="WP_200612860.1">
    <property type="nucleotide sequence ID" value="NZ_JAEHHL010000012.1"/>
</dbReference>
<dbReference type="EMBL" id="JAEHHL010000012">
    <property type="protein sequence ID" value="MBK0400969.1"/>
    <property type="molecule type" value="Genomic_DNA"/>
</dbReference>
<comment type="caution">
    <text evidence="1">The sequence shown here is derived from an EMBL/GenBank/DDBJ whole genome shotgun (WGS) entry which is preliminary data.</text>
</comment>
<protein>
    <recommendedName>
        <fullName evidence="3">Cytochrome c domain-containing protein</fullName>
    </recommendedName>
</protein>
<dbReference type="Proteomes" id="UP000655420">
    <property type="component" value="Unassembled WGS sequence"/>
</dbReference>